<keyword evidence="9" id="KW-0378">Hydrolase</keyword>
<reference evidence="13" key="1">
    <citation type="journal article" date="2009" name="J. Clin. Microbiol.">
        <title>Frequent detection of highly diverse variants of cardiovirus, cosavirus, bocavirus, and circovirus in sewage samples collected in the United States.</title>
        <authorList>
            <person name="Blinkova O."/>
            <person name="Rosario K."/>
            <person name="Li L."/>
            <person name="Kapoor A."/>
            <person name="Slikas B."/>
            <person name="Bernardin F."/>
            <person name="Breitbart M."/>
            <person name="Delwart E."/>
        </authorList>
    </citation>
    <scope>NUCLEOTIDE SEQUENCE</scope>
    <source>
        <strain evidence="13">MD-1</strain>
    </source>
</reference>
<evidence type="ECO:0000256" key="4">
    <source>
        <dbReference type="ARBA" id="ARBA00022705"/>
    </source>
</evidence>
<evidence type="ECO:0000256" key="7">
    <source>
        <dbReference type="ARBA" id="ARBA00022741"/>
    </source>
</evidence>
<evidence type="ECO:0000256" key="10">
    <source>
        <dbReference type="ARBA" id="ARBA00023124"/>
    </source>
</evidence>
<evidence type="ECO:0000256" key="5">
    <source>
        <dbReference type="ARBA" id="ARBA00022722"/>
    </source>
</evidence>
<dbReference type="EMBL" id="GQ243677">
    <property type="protein sequence ID" value="ACY68125.1"/>
    <property type="molecule type" value="Genomic_DNA"/>
</dbReference>
<feature type="non-terminal residue" evidence="13">
    <location>
        <position position="156"/>
    </location>
</feature>
<protein>
    <submittedName>
        <fullName evidence="13">Rep</fullName>
    </submittedName>
</protein>
<comment type="subcellular location">
    <subcellularLocation>
        <location evidence="1">Host nucleus</location>
    </subcellularLocation>
</comment>
<dbReference type="PROSITE" id="PS52020">
    <property type="entry name" value="CRESS_DNA_REP"/>
    <property type="match status" value="1"/>
</dbReference>
<keyword evidence="8" id="KW-0255">Endonuclease</keyword>
<dbReference type="GO" id="GO:0000166">
    <property type="term" value="F:nucleotide binding"/>
    <property type="evidence" value="ECO:0007669"/>
    <property type="project" value="UniProtKB-KW"/>
</dbReference>
<keyword evidence="11" id="KW-0238">DNA-binding</keyword>
<keyword evidence="5" id="KW-0540">Nuclease</keyword>
<evidence type="ECO:0000256" key="1">
    <source>
        <dbReference type="ARBA" id="ARBA00004147"/>
    </source>
</evidence>
<evidence type="ECO:0000256" key="3">
    <source>
        <dbReference type="ARBA" id="ARBA00022695"/>
    </source>
</evidence>
<proteinExistence type="predicted"/>
<dbReference type="GO" id="GO:0042025">
    <property type="term" value="C:host cell nucleus"/>
    <property type="evidence" value="ECO:0007669"/>
    <property type="project" value="UniProtKB-SubCell"/>
</dbReference>
<sequence>GCRTCRGFIEFNSAQRFGAVKRLISPRIHLEVRRGTRQQARDYCMKTATRIDGPWEFGTWHEIGQGRRTDLIEIRDKIKSGATEVDLWEDHFNSMARNYRAIDRYRGIVSVPRDSEPVVHILYGPTGTGKSRWAFDTFPGAYWKSQGNWWDGYEQQ</sequence>
<keyword evidence="6" id="KW-0479">Metal-binding</keyword>
<evidence type="ECO:0000313" key="13">
    <source>
        <dbReference type="EMBL" id="ACY68125.1"/>
    </source>
</evidence>
<dbReference type="GO" id="GO:0016779">
    <property type="term" value="F:nucleotidyltransferase activity"/>
    <property type="evidence" value="ECO:0007669"/>
    <property type="project" value="UniProtKB-KW"/>
</dbReference>
<dbReference type="GO" id="GO:0004519">
    <property type="term" value="F:endonuclease activity"/>
    <property type="evidence" value="ECO:0007669"/>
    <property type="project" value="UniProtKB-KW"/>
</dbReference>
<dbReference type="GO" id="GO:0003677">
    <property type="term" value="F:DNA binding"/>
    <property type="evidence" value="ECO:0007669"/>
    <property type="project" value="UniProtKB-KW"/>
</dbReference>
<keyword evidence="10" id="KW-0190">Covalent protein-DNA linkage</keyword>
<keyword evidence="4" id="KW-0235">DNA replication</keyword>
<dbReference type="GO" id="GO:0006260">
    <property type="term" value="P:DNA replication"/>
    <property type="evidence" value="ECO:0007669"/>
    <property type="project" value="UniProtKB-KW"/>
</dbReference>
<evidence type="ECO:0000256" key="2">
    <source>
        <dbReference type="ARBA" id="ARBA00022679"/>
    </source>
</evidence>
<keyword evidence="2" id="KW-0808">Transferase</keyword>
<dbReference type="Gene3D" id="3.40.1310.20">
    <property type="match status" value="1"/>
</dbReference>
<dbReference type="Pfam" id="PF02407">
    <property type="entry name" value="Viral_Rep"/>
    <property type="match status" value="1"/>
</dbReference>
<gene>
    <name evidence="13" type="primary">rep</name>
</gene>
<organism evidence="13">
    <name type="scientific">Sewage associated circovirus-like sequence</name>
    <dbReference type="NCBI Taxonomy" id="689406"/>
    <lineage>
        <taxon>Viruses</taxon>
    </lineage>
</organism>
<accession>D1KJV0</accession>
<feature type="domain" description="CRESS-DNA virus Rep endonuclease" evidence="12">
    <location>
        <begin position="1"/>
        <end position="60"/>
    </location>
</feature>
<dbReference type="GO" id="GO:0016787">
    <property type="term" value="F:hydrolase activity"/>
    <property type="evidence" value="ECO:0007669"/>
    <property type="project" value="UniProtKB-KW"/>
</dbReference>
<keyword evidence="7" id="KW-0547">Nucleotide-binding</keyword>
<feature type="non-terminal residue" evidence="13">
    <location>
        <position position="1"/>
    </location>
</feature>
<evidence type="ECO:0000256" key="11">
    <source>
        <dbReference type="ARBA" id="ARBA00023125"/>
    </source>
</evidence>
<evidence type="ECO:0000256" key="6">
    <source>
        <dbReference type="ARBA" id="ARBA00022723"/>
    </source>
</evidence>
<evidence type="ECO:0000256" key="8">
    <source>
        <dbReference type="ARBA" id="ARBA00022759"/>
    </source>
</evidence>
<evidence type="ECO:0000256" key="9">
    <source>
        <dbReference type="ARBA" id="ARBA00022801"/>
    </source>
</evidence>
<evidence type="ECO:0000259" key="12">
    <source>
        <dbReference type="PROSITE" id="PS52020"/>
    </source>
</evidence>
<keyword evidence="3" id="KW-0548">Nucleotidyltransferase</keyword>
<name>D1KJV0_9VIRU</name>
<dbReference type="InterPro" id="IPR049912">
    <property type="entry name" value="CRESS_DNA_REP"/>
</dbReference>
<dbReference type="GO" id="GO:0046872">
    <property type="term" value="F:metal ion binding"/>
    <property type="evidence" value="ECO:0007669"/>
    <property type="project" value="UniProtKB-KW"/>
</dbReference>